<dbReference type="PANTHER" id="PTHR32089">
    <property type="entry name" value="METHYL-ACCEPTING CHEMOTAXIS PROTEIN MCPB"/>
    <property type="match status" value="1"/>
</dbReference>
<dbReference type="SMART" id="SM00304">
    <property type="entry name" value="HAMP"/>
    <property type="match status" value="1"/>
</dbReference>
<evidence type="ECO:0000313" key="9">
    <source>
        <dbReference type="EMBL" id="GIJ59356.1"/>
    </source>
</evidence>
<dbReference type="GO" id="GO:0007165">
    <property type="term" value="P:signal transduction"/>
    <property type="evidence" value="ECO:0007669"/>
    <property type="project" value="UniProtKB-KW"/>
</dbReference>
<reference evidence="9" key="1">
    <citation type="submission" date="2021-01" db="EMBL/GenBank/DDBJ databases">
        <title>Whole genome shotgun sequence of Virgisporangium aurantiacum NBRC 16421.</title>
        <authorList>
            <person name="Komaki H."/>
            <person name="Tamura T."/>
        </authorList>
    </citation>
    <scope>NUCLEOTIDE SEQUENCE</scope>
    <source>
        <strain evidence="9">NBRC 16421</strain>
    </source>
</reference>
<evidence type="ECO:0000256" key="1">
    <source>
        <dbReference type="ARBA" id="ARBA00022692"/>
    </source>
</evidence>
<accession>A0A8J3Z8K1</accession>
<keyword evidence="10" id="KW-1185">Reference proteome</keyword>
<dbReference type="Pfam" id="PF00015">
    <property type="entry name" value="MCPsignal"/>
    <property type="match status" value="1"/>
</dbReference>
<dbReference type="SMART" id="SM00283">
    <property type="entry name" value="MA"/>
    <property type="match status" value="1"/>
</dbReference>
<gene>
    <name evidence="9" type="ORF">Vau01_068720</name>
</gene>
<evidence type="ECO:0000256" key="6">
    <source>
        <dbReference type="SAM" id="Phobius"/>
    </source>
</evidence>
<evidence type="ECO:0000259" key="8">
    <source>
        <dbReference type="PROSITE" id="PS50885"/>
    </source>
</evidence>
<dbReference type="GO" id="GO:0004888">
    <property type="term" value="F:transmembrane signaling receptor activity"/>
    <property type="evidence" value="ECO:0007669"/>
    <property type="project" value="InterPro"/>
</dbReference>
<dbReference type="Pfam" id="PF00672">
    <property type="entry name" value="HAMP"/>
    <property type="match status" value="1"/>
</dbReference>
<feature type="transmembrane region" description="Helical" evidence="6">
    <location>
        <begin position="216"/>
        <end position="236"/>
    </location>
</feature>
<dbReference type="InterPro" id="IPR003660">
    <property type="entry name" value="HAMP_dom"/>
</dbReference>
<keyword evidence="6" id="KW-0472">Membrane</keyword>
<feature type="domain" description="Methyl-accepting transducer" evidence="7">
    <location>
        <begin position="309"/>
        <end position="538"/>
    </location>
</feature>
<dbReference type="SUPFAM" id="SSF58104">
    <property type="entry name" value="Methyl-accepting chemotaxis protein (MCP) signaling domain"/>
    <property type="match status" value="1"/>
</dbReference>
<evidence type="ECO:0000256" key="5">
    <source>
        <dbReference type="PROSITE-ProRule" id="PRU00284"/>
    </source>
</evidence>
<feature type="transmembrane region" description="Helical" evidence="6">
    <location>
        <begin position="33"/>
        <end position="52"/>
    </location>
</feature>
<name>A0A8J3Z8K1_9ACTN</name>
<evidence type="ECO:0008006" key="11">
    <source>
        <dbReference type="Google" id="ProtNLM"/>
    </source>
</evidence>
<evidence type="ECO:0000259" key="7">
    <source>
        <dbReference type="PROSITE" id="PS50111"/>
    </source>
</evidence>
<dbReference type="InterPro" id="IPR004090">
    <property type="entry name" value="Chemotax_Me-accpt_rcpt"/>
</dbReference>
<proteinExistence type="inferred from homology"/>
<feature type="domain" description="HAMP" evidence="8">
    <location>
        <begin position="238"/>
        <end position="290"/>
    </location>
</feature>
<dbReference type="PANTHER" id="PTHR32089:SF112">
    <property type="entry name" value="LYSOZYME-LIKE PROTEIN-RELATED"/>
    <property type="match status" value="1"/>
</dbReference>
<protein>
    <recommendedName>
        <fullName evidence="11">Methyl-accepting chemotaxis protein</fullName>
    </recommendedName>
</protein>
<evidence type="ECO:0000313" key="10">
    <source>
        <dbReference type="Proteomes" id="UP000612585"/>
    </source>
</evidence>
<dbReference type="PROSITE" id="PS50111">
    <property type="entry name" value="CHEMOTAXIS_TRANSDUC_2"/>
    <property type="match status" value="1"/>
</dbReference>
<dbReference type="GO" id="GO:0016020">
    <property type="term" value="C:membrane"/>
    <property type="evidence" value="ECO:0007669"/>
    <property type="project" value="InterPro"/>
</dbReference>
<dbReference type="PROSITE" id="PS50885">
    <property type="entry name" value="HAMP"/>
    <property type="match status" value="1"/>
</dbReference>
<dbReference type="Proteomes" id="UP000612585">
    <property type="component" value="Unassembled WGS sequence"/>
</dbReference>
<dbReference type="EMBL" id="BOPG01000045">
    <property type="protein sequence ID" value="GIJ59356.1"/>
    <property type="molecule type" value="Genomic_DNA"/>
</dbReference>
<keyword evidence="1 6" id="KW-0812">Transmembrane</keyword>
<dbReference type="AlphaFoldDB" id="A0A8J3Z8K1"/>
<comment type="similarity">
    <text evidence="4">Belongs to the methyl-accepting chemotaxis (MCP) protein family.</text>
</comment>
<evidence type="ECO:0000256" key="4">
    <source>
        <dbReference type="ARBA" id="ARBA00029447"/>
    </source>
</evidence>
<keyword evidence="3 5" id="KW-0807">Transducer</keyword>
<organism evidence="9 10">
    <name type="scientific">Virgisporangium aurantiacum</name>
    <dbReference type="NCBI Taxonomy" id="175570"/>
    <lineage>
        <taxon>Bacteria</taxon>
        <taxon>Bacillati</taxon>
        <taxon>Actinomycetota</taxon>
        <taxon>Actinomycetes</taxon>
        <taxon>Micromonosporales</taxon>
        <taxon>Micromonosporaceae</taxon>
        <taxon>Virgisporangium</taxon>
    </lineage>
</organism>
<dbReference type="InterPro" id="IPR004089">
    <property type="entry name" value="MCPsignal_dom"/>
</dbReference>
<keyword evidence="2 6" id="KW-1133">Transmembrane helix</keyword>
<evidence type="ECO:0000256" key="2">
    <source>
        <dbReference type="ARBA" id="ARBA00022989"/>
    </source>
</evidence>
<sequence>MAQMSTDLSAINVTIERNRLTGWLSDRRFGTKILVSTAVLTLVAIGIGVVSLTRMSELDSNFEELKSAHLESMAELVVVRQGVGEMYRGLSLYAWQTTDPSLGPRGRQAIKDGDAMVLGAAESYRTRAAGSPARVEQITTFTTTYTRYVQLRNLLVFQEQPPAGASLPTGAAEQSKLWNDSEAAMNATLAALQQLEMDEATAKTTAARDSYHQARLILIVCLVVGLLLALAVSVRVNRLMAAQLRTVSDALDSMANGDLTRRAEVRARDELGAMAVAVNRAADGIRTTVHTLSSGAQTLGQSAGQLTQITARIAGSARDTADQANLVSGDAGTVSNNVQTVAAGSEEMSASIREIAQNANDVSAVATEAVAVADSANQTVAKLGESSTEIGNVVKVITSIAEQTNLLALNATIEAARAGESGKGFAVVASEVKDLAQETARATEDISRRVETIQSDTTNAVQAIQKISQIIARINDYQLTIASAVEEQTATTNEMSRNISDAASGAGNIARVIGGVADAAQTTTTILGDADHTVTELSRLAGELQEAVSRFRT</sequence>
<dbReference type="CDD" id="cd06225">
    <property type="entry name" value="HAMP"/>
    <property type="match status" value="1"/>
</dbReference>
<dbReference type="PRINTS" id="PR00260">
    <property type="entry name" value="CHEMTRNSDUCR"/>
</dbReference>
<evidence type="ECO:0000256" key="3">
    <source>
        <dbReference type="ARBA" id="ARBA00023224"/>
    </source>
</evidence>
<comment type="caution">
    <text evidence="9">The sequence shown here is derived from an EMBL/GenBank/DDBJ whole genome shotgun (WGS) entry which is preliminary data.</text>
</comment>
<dbReference type="GO" id="GO:0006935">
    <property type="term" value="P:chemotaxis"/>
    <property type="evidence" value="ECO:0007669"/>
    <property type="project" value="InterPro"/>
</dbReference>
<dbReference type="Gene3D" id="1.10.287.950">
    <property type="entry name" value="Methyl-accepting chemotaxis protein"/>
    <property type="match status" value="1"/>
</dbReference>